<dbReference type="Proteomes" id="UP001497497">
    <property type="component" value="Unassembled WGS sequence"/>
</dbReference>
<evidence type="ECO:0000259" key="10">
    <source>
        <dbReference type="Pfam" id="PF04494"/>
    </source>
</evidence>
<dbReference type="GO" id="GO:0006367">
    <property type="term" value="P:transcription initiation at RNA polymerase II promoter"/>
    <property type="evidence" value="ECO:0007669"/>
    <property type="project" value="TreeGrafter"/>
</dbReference>
<evidence type="ECO:0000256" key="5">
    <source>
        <dbReference type="ARBA" id="ARBA00023015"/>
    </source>
</evidence>
<dbReference type="GO" id="GO:0016251">
    <property type="term" value="F:RNA polymerase II general transcription initiation factor activity"/>
    <property type="evidence" value="ECO:0007669"/>
    <property type="project" value="TreeGrafter"/>
</dbReference>
<dbReference type="SUPFAM" id="SSF50978">
    <property type="entry name" value="WD40 repeat-like"/>
    <property type="match status" value="1"/>
</dbReference>
<reference evidence="11 12" key="1">
    <citation type="submission" date="2024-04" db="EMBL/GenBank/DDBJ databases">
        <authorList>
            <consortium name="Genoscope - CEA"/>
            <person name="William W."/>
        </authorList>
    </citation>
    <scope>NUCLEOTIDE SEQUENCE [LARGE SCALE GENOMIC DNA]</scope>
</reference>
<evidence type="ECO:0000256" key="2">
    <source>
        <dbReference type="ARBA" id="ARBA00009435"/>
    </source>
</evidence>
<dbReference type="InterPro" id="IPR007582">
    <property type="entry name" value="TFIID_NTD2"/>
</dbReference>
<dbReference type="PROSITE" id="PS50082">
    <property type="entry name" value="WD_REPEATS_2"/>
    <property type="match status" value="5"/>
</dbReference>
<dbReference type="AlphaFoldDB" id="A0AAV2HW85"/>
<feature type="repeat" description="WD" evidence="8">
    <location>
        <begin position="526"/>
        <end position="567"/>
    </location>
</feature>
<feature type="domain" description="TFIID subunit TAF5 NTD2" evidence="10">
    <location>
        <begin position="66"/>
        <end position="197"/>
    </location>
</feature>
<evidence type="ECO:0000256" key="6">
    <source>
        <dbReference type="ARBA" id="ARBA00023163"/>
    </source>
</evidence>
<dbReference type="InterPro" id="IPR037264">
    <property type="entry name" value="TFIID_NTD2_sf"/>
</dbReference>
<evidence type="ECO:0000313" key="11">
    <source>
        <dbReference type="EMBL" id="CAL1538474.1"/>
    </source>
</evidence>
<dbReference type="EMBL" id="CAXITT010000300">
    <property type="protein sequence ID" value="CAL1538474.1"/>
    <property type="molecule type" value="Genomic_DNA"/>
</dbReference>
<protein>
    <recommendedName>
        <fullName evidence="10">TFIID subunit TAF5 NTD2 domain-containing protein</fullName>
    </recommendedName>
</protein>
<dbReference type="Gene3D" id="1.25.40.500">
    <property type="entry name" value="TFIID subunit TAF5, NTD2 domain"/>
    <property type="match status" value="1"/>
</dbReference>
<feature type="region of interest" description="Disordered" evidence="9">
    <location>
        <begin position="23"/>
        <end position="51"/>
    </location>
</feature>
<dbReference type="PROSITE" id="PS00678">
    <property type="entry name" value="WD_REPEATS_1"/>
    <property type="match status" value="3"/>
</dbReference>
<feature type="repeat" description="WD" evidence="8">
    <location>
        <begin position="442"/>
        <end position="483"/>
    </location>
</feature>
<keyword evidence="5" id="KW-0805">Transcription regulation</keyword>
<evidence type="ECO:0000256" key="7">
    <source>
        <dbReference type="ARBA" id="ARBA00023242"/>
    </source>
</evidence>
<keyword evidence="3 8" id="KW-0853">WD repeat</keyword>
<evidence type="ECO:0000256" key="3">
    <source>
        <dbReference type="ARBA" id="ARBA00022574"/>
    </source>
</evidence>
<dbReference type="GO" id="GO:0005669">
    <property type="term" value="C:transcription factor TFIID complex"/>
    <property type="evidence" value="ECO:0007669"/>
    <property type="project" value="TreeGrafter"/>
</dbReference>
<dbReference type="PRINTS" id="PR00320">
    <property type="entry name" value="GPROTEINBRPT"/>
</dbReference>
<dbReference type="Gene3D" id="2.130.10.10">
    <property type="entry name" value="YVTN repeat-like/Quinoprotein amine dehydrogenase"/>
    <property type="match status" value="2"/>
</dbReference>
<dbReference type="CDD" id="cd00200">
    <property type="entry name" value="WD40"/>
    <property type="match status" value="1"/>
</dbReference>
<dbReference type="SUPFAM" id="SSF160897">
    <property type="entry name" value="Taf5 N-terminal domain-like"/>
    <property type="match status" value="1"/>
</dbReference>
<keyword evidence="4" id="KW-0677">Repeat</keyword>
<organism evidence="11 12">
    <name type="scientific">Lymnaea stagnalis</name>
    <name type="common">Great pond snail</name>
    <name type="synonym">Helix stagnalis</name>
    <dbReference type="NCBI Taxonomy" id="6523"/>
    <lineage>
        <taxon>Eukaryota</taxon>
        <taxon>Metazoa</taxon>
        <taxon>Spiralia</taxon>
        <taxon>Lophotrochozoa</taxon>
        <taxon>Mollusca</taxon>
        <taxon>Gastropoda</taxon>
        <taxon>Heterobranchia</taxon>
        <taxon>Euthyneura</taxon>
        <taxon>Panpulmonata</taxon>
        <taxon>Hygrophila</taxon>
        <taxon>Lymnaeoidea</taxon>
        <taxon>Lymnaeidae</taxon>
        <taxon>Lymnaea</taxon>
    </lineage>
</organism>
<dbReference type="Pfam" id="PF00400">
    <property type="entry name" value="WD40"/>
    <property type="match status" value="5"/>
</dbReference>
<keyword evidence="7" id="KW-0539">Nucleus</keyword>
<dbReference type="CDD" id="cd08044">
    <property type="entry name" value="TAF5_NTD2"/>
    <property type="match status" value="1"/>
</dbReference>
<evidence type="ECO:0000256" key="1">
    <source>
        <dbReference type="ARBA" id="ARBA00004123"/>
    </source>
</evidence>
<dbReference type="InterPro" id="IPR019775">
    <property type="entry name" value="WD40_repeat_CS"/>
</dbReference>
<sequence length="605" mass="67876">MKRSKNDHIRSTISRYFKRRQFTESEMPSRKDLQREQGVKDMSVRRRTRSRTSVDNALSLSSISGDATACDQQFTRMKAFITGAVAPYCTELQPLLFPMFAHTFLEMLCNGQKVPAQKFHERHSDTFKEEKYQAFIKVLKKLEAKSDVLTTKEVIEFRLVVENRHTLNVSEEALDYLMRHLKTEDNMIMLQMFNQYIKTNVIIKADGGLINGRIEMEALPEVCDESQLDRNNQTADGLATLDKPHPELTLEEELSAAIKAVRELPPCLPSICFFTFLNTYQGLCSANISGDKKKLSGCFEDSSISVWNLEPDVLTRSSADCDVSKIVLSADYIHCTEAEIKEKLAQKSNQSAETAKLLGHRGPVYKSRFLADSKSYLLSCSEDSTVRLWNMSSQTNTSIYKGHSSAVWDMNISSTDVWFASCSHDTTAKLWTFDRTFPLRSFIGHTFDVDCIEFHPNNNYIATGSGDKTVRFWCISEGRTVRLLQGHRGSVLALAFSPDGKLLASAGEDRRIRVWDLGTGNVLKDLRGHTDTVFALAFDENSSLLASGGSDCCVRLWDVKRTTDTHQVEGHSSPELLGAFPTKSALISYLSFAPYNVLLAAGASS</sequence>
<evidence type="ECO:0000256" key="8">
    <source>
        <dbReference type="PROSITE-ProRule" id="PRU00221"/>
    </source>
</evidence>
<comment type="subcellular location">
    <subcellularLocation>
        <location evidence="1">Nucleus</location>
    </subcellularLocation>
</comment>
<dbReference type="SMART" id="SM00320">
    <property type="entry name" value="WD40"/>
    <property type="match status" value="6"/>
</dbReference>
<comment type="caution">
    <text evidence="11">The sequence shown here is derived from an EMBL/GenBank/DDBJ whole genome shotgun (WGS) entry which is preliminary data.</text>
</comment>
<name>A0AAV2HW85_LYMST</name>
<dbReference type="InterPro" id="IPR020472">
    <property type="entry name" value="WD40_PAC1"/>
</dbReference>
<dbReference type="PANTHER" id="PTHR19879:SF1">
    <property type="entry name" value="CANNONBALL-RELATED"/>
    <property type="match status" value="1"/>
</dbReference>
<keyword evidence="12" id="KW-1185">Reference proteome</keyword>
<comment type="similarity">
    <text evidence="2">Belongs to the WD repeat TAF5 family.</text>
</comment>
<dbReference type="InterPro" id="IPR001680">
    <property type="entry name" value="WD40_rpt"/>
</dbReference>
<feature type="repeat" description="WD" evidence="8">
    <location>
        <begin position="484"/>
        <end position="525"/>
    </location>
</feature>
<proteinExistence type="inferred from homology"/>
<evidence type="ECO:0000313" key="12">
    <source>
        <dbReference type="Proteomes" id="UP001497497"/>
    </source>
</evidence>
<dbReference type="PANTHER" id="PTHR19879">
    <property type="entry name" value="TRANSCRIPTION INITIATION FACTOR TFIID"/>
    <property type="match status" value="1"/>
</dbReference>
<feature type="compositionally biased region" description="Basic and acidic residues" evidence="9">
    <location>
        <begin position="23"/>
        <end position="44"/>
    </location>
</feature>
<gene>
    <name evidence="11" type="ORF">GSLYS_00012295001</name>
</gene>
<evidence type="ECO:0000256" key="9">
    <source>
        <dbReference type="SAM" id="MobiDB-lite"/>
    </source>
</evidence>
<keyword evidence="6" id="KW-0804">Transcription</keyword>
<feature type="repeat" description="WD" evidence="8">
    <location>
        <begin position="357"/>
        <end position="399"/>
    </location>
</feature>
<evidence type="ECO:0000256" key="4">
    <source>
        <dbReference type="ARBA" id="ARBA00022737"/>
    </source>
</evidence>
<accession>A0AAV2HW85</accession>
<dbReference type="PROSITE" id="PS50294">
    <property type="entry name" value="WD_REPEATS_REGION"/>
    <property type="match status" value="4"/>
</dbReference>
<dbReference type="InterPro" id="IPR036322">
    <property type="entry name" value="WD40_repeat_dom_sf"/>
</dbReference>
<dbReference type="InterPro" id="IPR015943">
    <property type="entry name" value="WD40/YVTN_repeat-like_dom_sf"/>
</dbReference>
<feature type="repeat" description="WD" evidence="8">
    <location>
        <begin position="400"/>
        <end position="441"/>
    </location>
</feature>
<dbReference type="Pfam" id="PF04494">
    <property type="entry name" value="TFIID_NTD2"/>
    <property type="match status" value="1"/>
</dbReference>